<feature type="transmembrane region" description="Helical" evidence="6">
    <location>
        <begin position="757"/>
        <end position="778"/>
    </location>
</feature>
<evidence type="ECO:0000256" key="4">
    <source>
        <dbReference type="ARBA" id="ARBA00022989"/>
    </source>
</evidence>
<dbReference type="OrthoDB" id="905589at2"/>
<evidence type="ECO:0000256" key="6">
    <source>
        <dbReference type="SAM" id="Phobius"/>
    </source>
</evidence>
<feature type="transmembrane region" description="Helical" evidence="6">
    <location>
        <begin position="326"/>
        <end position="353"/>
    </location>
</feature>
<evidence type="ECO:0000256" key="2">
    <source>
        <dbReference type="ARBA" id="ARBA00022475"/>
    </source>
</evidence>
<dbReference type="Proteomes" id="UP000198916">
    <property type="component" value="Unassembled WGS sequence"/>
</dbReference>
<evidence type="ECO:0000256" key="5">
    <source>
        <dbReference type="ARBA" id="ARBA00023136"/>
    </source>
</evidence>
<dbReference type="RefSeq" id="WP_090605601.1">
    <property type="nucleotide sequence ID" value="NZ_FNZR01000004.1"/>
</dbReference>
<keyword evidence="5 6" id="KW-0472">Membrane</keyword>
<proteinExistence type="predicted"/>
<accession>A0A1H7NSG9</accession>
<evidence type="ECO:0000313" key="9">
    <source>
        <dbReference type="EMBL" id="SEL26493.1"/>
    </source>
</evidence>
<comment type="subcellular location">
    <subcellularLocation>
        <location evidence="1">Cell membrane</location>
        <topology evidence="1">Multi-pass membrane protein</topology>
    </subcellularLocation>
</comment>
<evidence type="ECO:0000259" key="8">
    <source>
        <dbReference type="Pfam" id="PF12704"/>
    </source>
</evidence>
<feature type="domain" description="ABC3 transporter permease C-terminal" evidence="7">
    <location>
        <begin position="285"/>
        <end position="397"/>
    </location>
</feature>
<dbReference type="InterPro" id="IPR050250">
    <property type="entry name" value="Macrolide_Exporter_MacB"/>
</dbReference>
<reference evidence="10" key="1">
    <citation type="submission" date="2016-10" db="EMBL/GenBank/DDBJ databases">
        <authorList>
            <person name="Varghese N."/>
            <person name="Submissions S."/>
        </authorList>
    </citation>
    <scope>NUCLEOTIDE SEQUENCE [LARGE SCALE GENOMIC DNA]</scope>
    <source>
        <strain evidence="10">Jip14</strain>
    </source>
</reference>
<keyword evidence="2" id="KW-1003">Cell membrane</keyword>
<protein>
    <submittedName>
        <fullName evidence="9">ABC-type antimicrobial peptide transport system, permease component</fullName>
    </submittedName>
</protein>
<name>A0A1H7NSG9_9SPHI</name>
<feature type="transmembrane region" description="Helical" evidence="6">
    <location>
        <begin position="279"/>
        <end position="299"/>
    </location>
</feature>
<feature type="transmembrane region" description="Helical" evidence="6">
    <location>
        <begin position="726"/>
        <end position="745"/>
    </location>
</feature>
<keyword evidence="3 6" id="KW-0812">Transmembrane</keyword>
<keyword evidence="4 6" id="KW-1133">Transmembrane helix</keyword>
<evidence type="ECO:0000313" key="10">
    <source>
        <dbReference type="Proteomes" id="UP000198916"/>
    </source>
</evidence>
<keyword evidence="10" id="KW-1185">Reference proteome</keyword>
<dbReference type="PANTHER" id="PTHR30572">
    <property type="entry name" value="MEMBRANE COMPONENT OF TRANSPORTER-RELATED"/>
    <property type="match status" value="1"/>
</dbReference>
<feature type="domain" description="MacB-like periplasmic core" evidence="8">
    <location>
        <begin position="20"/>
        <end position="240"/>
    </location>
</feature>
<gene>
    <name evidence="9" type="ORF">SAMN05421740_10490</name>
</gene>
<dbReference type="AlphaFoldDB" id="A0A1H7NSG9"/>
<evidence type="ECO:0000256" key="3">
    <source>
        <dbReference type="ARBA" id="ARBA00022692"/>
    </source>
</evidence>
<feature type="transmembrane region" description="Helical" evidence="6">
    <location>
        <begin position="21"/>
        <end position="41"/>
    </location>
</feature>
<dbReference type="GO" id="GO:0022857">
    <property type="term" value="F:transmembrane transporter activity"/>
    <property type="evidence" value="ECO:0007669"/>
    <property type="project" value="TreeGrafter"/>
</dbReference>
<evidence type="ECO:0000256" key="1">
    <source>
        <dbReference type="ARBA" id="ARBA00004651"/>
    </source>
</evidence>
<dbReference type="Pfam" id="PF02687">
    <property type="entry name" value="FtsX"/>
    <property type="match status" value="2"/>
</dbReference>
<dbReference type="PANTHER" id="PTHR30572:SF18">
    <property type="entry name" value="ABC-TYPE MACROLIDE FAMILY EXPORT SYSTEM PERMEASE COMPONENT 2"/>
    <property type="match status" value="1"/>
</dbReference>
<evidence type="ECO:0000259" key="7">
    <source>
        <dbReference type="Pfam" id="PF02687"/>
    </source>
</evidence>
<dbReference type="EMBL" id="FNZR01000004">
    <property type="protein sequence ID" value="SEL26493.1"/>
    <property type="molecule type" value="Genomic_DNA"/>
</dbReference>
<dbReference type="Pfam" id="PF12704">
    <property type="entry name" value="MacB_PCD"/>
    <property type="match status" value="1"/>
</dbReference>
<feature type="transmembrane region" description="Helical" evidence="6">
    <location>
        <begin position="674"/>
        <end position="698"/>
    </location>
</feature>
<dbReference type="InterPro" id="IPR025857">
    <property type="entry name" value="MacB_PCD"/>
</dbReference>
<dbReference type="InterPro" id="IPR003838">
    <property type="entry name" value="ABC3_permease_C"/>
</dbReference>
<feature type="transmembrane region" description="Helical" evidence="6">
    <location>
        <begin position="373"/>
        <end position="396"/>
    </location>
</feature>
<organism evidence="9 10">
    <name type="scientific">Parapedobacter koreensis</name>
    <dbReference type="NCBI Taxonomy" id="332977"/>
    <lineage>
        <taxon>Bacteria</taxon>
        <taxon>Pseudomonadati</taxon>
        <taxon>Bacteroidota</taxon>
        <taxon>Sphingobacteriia</taxon>
        <taxon>Sphingobacteriales</taxon>
        <taxon>Sphingobacteriaceae</taxon>
        <taxon>Parapedobacter</taxon>
    </lineage>
</organism>
<dbReference type="STRING" id="332977.SAMN05421740_10490"/>
<sequence>MIKNHLKTAWRTILRQRTNSVIHLSGLAVGMTAAFFIFLWVKNEYSFDRYHPDADRIYRLTSHAKRAGTTSASTPYTWGEGILGQLSDVQAFTRMRPITGVLPSIGNADQLLKEKAAAYVDAHWFAVFHYDFLAGRPQPFRNHPHSLILTASAAIKYMGKIEGAVGKTLLVDGTAYTVQGIITDPPTNSSFHYSVYLPVAARHTDPLWRTRDFQDDFNTYSTYIKLAPGASPDGVVQRVVATAPEHWRESDTLSLRALSDLHFENDLDFTDLRHGNRPMTGVLLLLGVLLLVVACINYVNLTTAKATVRVKEISIKKIVGAERRHLFAQFVMETVLLATIALLIALLLTWAFLPFFNQLTSLSFVLSLADPSLWTLYGGTLLATLVMASIYPALLLSAFRPIAALRGHSFGPVKDSLLRKALVVVQFSISVALIAGTLVIYQQMRFIDRQYDQYDKSQVFSFLFRPSRDLSMEAKRAYFENVRQELLSHSSIADAAVNSGVDVVDMRNEWSGFDWDGRDENKVYPLTFFPIGSTLDGFYQLEVTAGRWFLPDSREDEHNYVLNETAVHQLGIREPVIGQRLSLGSDTVVGRIIGVVADFHYLSVREKIGAVIFGNNPWYANSFSVKSVPGRQAEALTAAAQVFNTHLPDEPFDYQFVSEEFEQVYREDYQAATLIAGFSVLALLVSCLGLYGLAAFSAERRHKEIGIRKVLGATVSGIAGLLSKDFVKSVLVAIAIASPIAYWAMEQWLADFAYRITLSWWVFAVAGLAAIIVALLTVSGQAIRAALANPVDSLRDE</sequence>
<feature type="domain" description="ABC3 transporter permease C-terminal" evidence="7">
    <location>
        <begin position="678"/>
        <end position="786"/>
    </location>
</feature>
<feature type="transmembrane region" description="Helical" evidence="6">
    <location>
        <begin position="417"/>
        <end position="441"/>
    </location>
</feature>
<dbReference type="GO" id="GO:0005886">
    <property type="term" value="C:plasma membrane"/>
    <property type="evidence" value="ECO:0007669"/>
    <property type="project" value="UniProtKB-SubCell"/>
</dbReference>